<evidence type="ECO:0000313" key="2">
    <source>
        <dbReference type="EMBL" id="AWX42776.1"/>
    </source>
</evidence>
<name>A0A2Z4LM22_9BACT</name>
<organism evidence="2 3">
    <name type="scientific">Metamycoplasma cloacale</name>
    <dbReference type="NCBI Taxonomy" id="92401"/>
    <lineage>
        <taxon>Bacteria</taxon>
        <taxon>Bacillati</taxon>
        <taxon>Mycoplasmatota</taxon>
        <taxon>Mycoplasmoidales</taxon>
        <taxon>Metamycoplasmataceae</taxon>
        <taxon>Metamycoplasma</taxon>
    </lineage>
</organism>
<accession>A0A2Z4LM22</accession>
<dbReference type="PANTHER" id="PTHR33361">
    <property type="entry name" value="GLR0591 PROTEIN"/>
    <property type="match status" value="1"/>
</dbReference>
<dbReference type="EMBL" id="CP030103">
    <property type="protein sequence ID" value="AWX42776.1"/>
    <property type="molecule type" value="Genomic_DNA"/>
</dbReference>
<reference evidence="3" key="1">
    <citation type="submission" date="2018-06" db="EMBL/GenBank/DDBJ databases">
        <title>Complete genome sequences of Mycoplasma anatis, M. anseris and M. cloacale type strains.</title>
        <authorList>
            <person name="Grozner D."/>
            <person name="Forro B."/>
            <person name="Sulyok K.M."/>
            <person name="Marton S."/>
            <person name="Kreizinger Z."/>
            <person name="Banyai K."/>
            <person name="Gyuranecz M."/>
        </authorList>
    </citation>
    <scope>NUCLEOTIDE SEQUENCE [LARGE SCALE GENOMIC DNA]</scope>
    <source>
        <strain evidence="3">NCTC 10199</strain>
    </source>
</reference>
<sequence length="951" mass="108103">MLLCKIQQIFFKKHRSNMTKKSKILWSVMAGMTPLFGATTLMSTKCGEPKPNINKSYEKVESYNKQLTPIKKQVESMEEVISKKNEEITKLNEELTKLNENSTMGETEKSSKIAEINKKIEAINSEIQNQTTILNKNLEEIERLNNLKINELQIIASSEEGSEKDKKFTAEYIILLKDLYSKELDKLGLNPTNAAPTADDDKKMVTEIDKFINRINEIKKVNLTSDSIAWANGLKFNWEIEKGNHDKGLRYLLSTFNWGPSDTYAANGFYGSIVADPDSGAKVFKQWKATLKEAIELGLVPSKVWIKSNINAFVKEYYADRLANFYKSEANSIKLKDLIAYKSNAVKPADTDEAEWAAKQAIDEFYDFYITEYYKASSYGFGENLTEFVLSKTNDVNELEDTIEVNVDNTYKKIYGLGYTQKDLNETKVGIGFMPGKPGGLTGDDLYKQYLKMVTTSNLTPQEIYEEGYKSSKDAANNMQKIATEVAKLITGNDNTEWTPTIKYDEDGIGEKPAKEIKLHIRNAQGEINLPEFNKWLNAEDFFFGREESSYYTDELKRSLKEDPNLKDSRDHLTKLDYDHLFADSNKNEEYGSITNEQFYYGALEAFKAYKQFKATTQKYGASYFPKEVPDYGIDTYKFSRRANEGVGAYEGSVSNFFFNVDPYYSLPKWSVTSFANHESMMGHHNQIQYAKYNLATIDGLKLGDIFGYTAYAEGWALFMEWFGIEAGFYGTPDYNNKDNDYYAMPIDFSLSKGITSFITSTEDSAITEDIIKQMKELHGGVYWQKVASVRSYSDDKQHTRDAAKLANMLQYFGALNEAQLRNMRLALDTSYHSPSVKGHDDLITGHSISQARSFMTANSALGIGDITSESRRYLSLPAQATAYNSGKKVMLDLYKKVQNHLGLSREAFVNASEGDVKHVHIKKLYDMFLRNGGLPMSALEEVIKNEYNIK</sequence>
<keyword evidence="1" id="KW-0175">Coiled coil</keyword>
<dbReference type="PANTHER" id="PTHR33361:SF2">
    <property type="entry name" value="DUF885 DOMAIN-CONTAINING PROTEIN"/>
    <property type="match status" value="1"/>
</dbReference>
<dbReference type="InterPro" id="IPR010281">
    <property type="entry name" value="DUF885"/>
</dbReference>
<proteinExistence type="predicted"/>
<keyword evidence="3" id="KW-1185">Reference proteome</keyword>
<dbReference type="OrthoDB" id="9769898at2"/>
<dbReference type="KEGG" id="mclo:DK849_01710"/>
<gene>
    <name evidence="2" type="ORF">DK849_01710</name>
</gene>
<evidence type="ECO:0000313" key="3">
    <source>
        <dbReference type="Proteomes" id="UP000249865"/>
    </source>
</evidence>
<evidence type="ECO:0008006" key="4">
    <source>
        <dbReference type="Google" id="ProtNLM"/>
    </source>
</evidence>
<dbReference type="Pfam" id="PF05960">
    <property type="entry name" value="DUF885"/>
    <property type="match status" value="2"/>
</dbReference>
<dbReference type="AlphaFoldDB" id="A0A2Z4LM22"/>
<feature type="coiled-coil region" evidence="1">
    <location>
        <begin position="74"/>
        <end position="144"/>
    </location>
</feature>
<protein>
    <recommendedName>
        <fullName evidence="4">DUF885 family protein</fullName>
    </recommendedName>
</protein>
<evidence type="ECO:0000256" key="1">
    <source>
        <dbReference type="SAM" id="Coils"/>
    </source>
</evidence>
<dbReference type="Proteomes" id="UP000249865">
    <property type="component" value="Chromosome"/>
</dbReference>